<dbReference type="EMBL" id="FLUN01000001">
    <property type="protein sequence ID" value="SBW04075.1"/>
    <property type="molecule type" value="Genomic_DNA"/>
</dbReference>
<dbReference type="SUPFAM" id="SSF141130">
    <property type="entry name" value="Acetamidase/Formamidase-like"/>
    <property type="match status" value="1"/>
</dbReference>
<dbReference type="InterPro" id="IPR004304">
    <property type="entry name" value="FmdA_AmdA"/>
</dbReference>
<dbReference type="GO" id="GO:0016811">
    <property type="term" value="F:hydrolase activity, acting on carbon-nitrogen (but not peptide) bonds, in linear amides"/>
    <property type="evidence" value="ECO:0007669"/>
    <property type="project" value="InterPro"/>
</dbReference>
<accession>A0A212JXU2</accession>
<reference evidence="1" key="1">
    <citation type="submission" date="2016-04" db="EMBL/GenBank/DDBJ databases">
        <authorList>
            <person name="Evans L.H."/>
            <person name="Alamgir A."/>
            <person name="Owens N."/>
            <person name="Weber N.D."/>
            <person name="Virtaneva K."/>
            <person name="Barbian K."/>
            <person name="Babar A."/>
            <person name="Rosenke K."/>
        </authorList>
    </citation>
    <scope>NUCLEOTIDE SEQUENCE</scope>
    <source>
        <strain evidence="1">86</strain>
    </source>
</reference>
<evidence type="ECO:0008006" key="2">
    <source>
        <dbReference type="Google" id="ProtNLM"/>
    </source>
</evidence>
<dbReference type="AlphaFoldDB" id="A0A212JXU2"/>
<dbReference type="PANTHER" id="PTHR31891:SF1">
    <property type="entry name" value="FORMAMIDASE C869.04-RELATED"/>
    <property type="match status" value="1"/>
</dbReference>
<dbReference type="Gene3D" id="2.60.120.580">
    <property type="entry name" value="Acetamidase/Formamidase-like domains"/>
    <property type="match status" value="1"/>
</dbReference>
<dbReference type="Pfam" id="PF03069">
    <property type="entry name" value="FmdA_AmdA"/>
    <property type="match status" value="2"/>
</dbReference>
<dbReference type="Gene3D" id="3.10.28.20">
    <property type="entry name" value="Acetamidase/Formamidase-like domains"/>
    <property type="match status" value="1"/>
</dbReference>
<gene>
    <name evidence="1" type="ORF">KL86CLO1_11861</name>
</gene>
<name>A0A212JXU2_9FIRM</name>
<protein>
    <recommendedName>
        <fullName evidence="2">Formamidase</fullName>
    </recommendedName>
</protein>
<sequence>MYRLGDTAVLAMSAENSVVLEVEDKSTVVFETMDCFSNQLTSEEQKIETLDWSCINPATGPVYVRNAQPGDILKISILDIKVAQYGTMVALPQNGVLGEYVQEGQIKRIEVKNGIAYFSREIHLPCMPMIGVIGVAPESGAIPCGEPGSHGGNMDNTKIAAGSVLYLPVFQPGALLAMGDVHACMGDGEIMVSGLEIPAEITVHIEVIKYVSIKNPMMESSHACYTIASHEDVEQAVRVATLDMANILMLKNQLSFNEAGMLLSAAGNLQFCQMVDPKRTVRMEVPKTILSSLF</sequence>
<dbReference type="PANTHER" id="PTHR31891">
    <property type="entry name" value="FORMAMIDASE C869.04-RELATED"/>
    <property type="match status" value="1"/>
</dbReference>
<proteinExistence type="predicted"/>
<dbReference type="Gene3D" id="2.40.10.120">
    <property type="match status" value="1"/>
</dbReference>
<evidence type="ECO:0000313" key="1">
    <source>
        <dbReference type="EMBL" id="SBW04075.1"/>
    </source>
</evidence>
<organism evidence="1">
    <name type="scientific">uncultured Eubacteriales bacterium</name>
    <dbReference type="NCBI Taxonomy" id="172733"/>
    <lineage>
        <taxon>Bacteria</taxon>
        <taxon>Bacillati</taxon>
        <taxon>Bacillota</taxon>
        <taxon>Clostridia</taxon>
        <taxon>Eubacteriales</taxon>
        <taxon>environmental samples</taxon>
    </lineage>
</organism>